<dbReference type="Proteomes" id="UP000093476">
    <property type="component" value="Unassembled WGS sequence"/>
</dbReference>
<dbReference type="PATRIC" id="fig|286156.4.peg.2595"/>
<protein>
    <submittedName>
        <fullName evidence="1">PilM</fullName>
    </submittedName>
</protein>
<gene>
    <name evidence="1" type="ORF">Ppb6_02292</name>
</gene>
<dbReference type="Pfam" id="PF07419">
    <property type="entry name" value="PilM"/>
    <property type="match status" value="1"/>
</dbReference>
<evidence type="ECO:0000313" key="2">
    <source>
        <dbReference type="Proteomes" id="UP000093476"/>
    </source>
</evidence>
<accession>A0A1C0U3U3</accession>
<proteinExistence type="predicted"/>
<reference evidence="1 2" key="1">
    <citation type="submission" date="2015-12" db="EMBL/GenBank/DDBJ databases">
        <title>Genome comparisons provide insights into the role of secondary metabolites in the pathogenic phase of the Photorhabdus life cycle.</title>
        <authorList>
            <person name="Tobias N.J."/>
            <person name="Mishra B."/>
            <person name="Gupta D.K."/>
            <person name="Thines M."/>
            <person name="Stinear T.P."/>
            <person name="Bode H.B."/>
        </authorList>
    </citation>
    <scope>NUCLEOTIDE SEQUENCE [LARGE SCALE GENOMIC DNA]</scope>
    <source>
        <strain evidence="1 2">PB68.1</strain>
    </source>
</reference>
<dbReference type="InterPro" id="IPR009987">
    <property type="entry name" value="IM_PilM"/>
</dbReference>
<dbReference type="AlphaFoldDB" id="A0A1C0U3U3"/>
<dbReference type="EMBL" id="LOMY01000085">
    <property type="protein sequence ID" value="OCQ52556.1"/>
    <property type="molecule type" value="Genomic_DNA"/>
</dbReference>
<dbReference type="STRING" id="286156.Ppb6_02292"/>
<keyword evidence="2" id="KW-1185">Reference proteome</keyword>
<comment type="caution">
    <text evidence="1">The sequence shown here is derived from an EMBL/GenBank/DDBJ whole genome shotgun (WGS) entry which is preliminary data.</text>
</comment>
<evidence type="ECO:0000313" key="1">
    <source>
        <dbReference type="EMBL" id="OCQ52556.1"/>
    </source>
</evidence>
<organism evidence="1 2">
    <name type="scientific">Photorhabdus australis subsp. thailandensis</name>
    <dbReference type="NCBI Taxonomy" id="2805096"/>
    <lineage>
        <taxon>Bacteria</taxon>
        <taxon>Pseudomonadati</taxon>
        <taxon>Pseudomonadota</taxon>
        <taxon>Gammaproteobacteria</taxon>
        <taxon>Enterobacterales</taxon>
        <taxon>Morganellaceae</taxon>
        <taxon>Photorhabdus</taxon>
    </lineage>
</organism>
<dbReference type="RefSeq" id="WP_065823317.1">
    <property type="nucleotide sequence ID" value="NZ_CAWMQZ010000085.1"/>
</dbReference>
<sequence>MGYLLLSFFLVILTLTSLYENRQNSQQDVVETLTIMTQRATETVQYINAINDYLYDHPDVNATPSEVVLKPNQIGMKPNHEIYHVIFKQRVYVWQKPERGLMNALKTQTLSSALLGTVKQRHLIDNSGKNMTVPVPTKIPDGAVVYLN</sequence>
<name>A0A1C0U3U3_9GAMM</name>
<dbReference type="Gene3D" id="3.30.450.360">
    <property type="match status" value="1"/>
</dbReference>